<dbReference type="Proteomes" id="UP001054892">
    <property type="component" value="Unassembled WGS sequence"/>
</dbReference>
<dbReference type="AlphaFoldDB" id="A0A6J4E2X9"/>
<dbReference type="KEGG" id="ptw:TUM18999_24840"/>
<dbReference type="Proteomes" id="UP000509383">
    <property type="component" value="Chromosome"/>
</dbReference>
<keyword evidence="4" id="KW-1185">Reference proteome</keyword>
<name>A0A6J4E2X9_9PSED</name>
<evidence type="ECO:0000313" key="4">
    <source>
        <dbReference type="Proteomes" id="UP001054892"/>
    </source>
</evidence>
<reference evidence="1 3" key="1">
    <citation type="submission" date="2020-05" db="EMBL/GenBank/DDBJ databases">
        <title>Characterization of novel class B3 metallo-beta-lactamase from novel Pseudomonas species.</title>
        <authorList>
            <person name="Yamada K."/>
            <person name="Aoki K."/>
            <person name="Ishii Y."/>
        </authorList>
    </citation>
    <scope>NUCLEOTIDE SEQUENCE [LARGE SCALE GENOMIC DNA]</scope>
    <source>
        <strain evidence="1 3">TUM18999</strain>
        <strain evidence="2 4">TUM20286</strain>
    </source>
</reference>
<dbReference type="EMBL" id="BQKM01000003">
    <property type="protein sequence ID" value="GJN52353.1"/>
    <property type="molecule type" value="Genomic_DNA"/>
</dbReference>
<evidence type="ECO:0000313" key="1">
    <source>
        <dbReference type="EMBL" id="BCG24293.1"/>
    </source>
</evidence>
<evidence type="ECO:0000313" key="2">
    <source>
        <dbReference type="EMBL" id="GJN52353.1"/>
    </source>
</evidence>
<gene>
    <name evidence="1" type="ORF">TUM18999_24840</name>
    <name evidence="2" type="ORF">TUM20286_21050</name>
</gene>
<accession>A0A6J4E2X9</accession>
<dbReference type="Gene3D" id="3.40.30.10">
    <property type="entry name" value="Glutaredoxin"/>
    <property type="match status" value="1"/>
</dbReference>
<sequence>MASYQQLFEIGQGFADFLRSGLPAERDAANVVVQKLATPGSIGPAALARLQRLERRYHLLVAGEMWCPDCQINLAVLDFICRTQPLVDLAVITKGRAEDDLKARLGLDKVSIPLVVVLDAAFEPVGLFVERPQAVIGAGEAVLRDYKAGQYLEATVDDLLALLEAAENRPL</sequence>
<dbReference type="EMBL" id="AP023189">
    <property type="protein sequence ID" value="BCG24293.1"/>
    <property type="molecule type" value="Genomic_DNA"/>
</dbReference>
<evidence type="ECO:0000313" key="3">
    <source>
        <dbReference type="Proteomes" id="UP000509383"/>
    </source>
</evidence>
<organism evidence="1 3">
    <name type="scientific">Pseudomonas tohonis</name>
    <dbReference type="NCBI Taxonomy" id="2725477"/>
    <lineage>
        <taxon>Bacteria</taxon>
        <taxon>Pseudomonadati</taxon>
        <taxon>Pseudomonadota</taxon>
        <taxon>Gammaproteobacteria</taxon>
        <taxon>Pseudomonadales</taxon>
        <taxon>Pseudomonadaceae</taxon>
        <taxon>Pseudomonas</taxon>
    </lineage>
</organism>
<dbReference type="RefSeq" id="WP_173174522.1">
    <property type="nucleotide sequence ID" value="NZ_AP023189.1"/>
</dbReference>
<protein>
    <submittedName>
        <fullName evidence="1">Thioredoxin family protein</fullName>
    </submittedName>
</protein>
<proteinExistence type="predicted"/>
<dbReference type="Pfam" id="PF14595">
    <property type="entry name" value="Thioredoxin_9"/>
    <property type="match status" value="1"/>
</dbReference>